<dbReference type="EMBL" id="OX459119">
    <property type="protein sequence ID" value="CAI9093004.1"/>
    <property type="molecule type" value="Genomic_DNA"/>
</dbReference>
<evidence type="ECO:0000256" key="3">
    <source>
        <dbReference type="ARBA" id="ARBA00022692"/>
    </source>
</evidence>
<reference evidence="7" key="1">
    <citation type="submission" date="2023-03" db="EMBL/GenBank/DDBJ databases">
        <authorList>
            <person name="Julca I."/>
        </authorList>
    </citation>
    <scope>NUCLEOTIDE SEQUENCE</scope>
</reference>
<dbReference type="InterPro" id="IPR045069">
    <property type="entry name" value="MATE_euk"/>
</dbReference>
<feature type="transmembrane region" description="Helical" evidence="6">
    <location>
        <begin position="328"/>
        <end position="350"/>
    </location>
</feature>
<feature type="transmembrane region" description="Helical" evidence="6">
    <location>
        <begin position="220"/>
        <end position="239"/>
    </location>
</feature>
<evidence type="ECO:0000256" key="2">
    <source>
        <dbReference type="ARBA" id="ARBA00010199"/>
    </source>
</evidence>
<feature type="transmembrane region" description="Helical" evidence="6">
    <location>
        <begin position="116"/>
        <end position="140"/>
    </location>
</feature>
<evidence type="ECO:0000313" key="8">
    <source>
        <dbReference type="Proteomes" id="UP001161247"/>
    </source>
</evidence>
<keyword evidence="4 6" id="KW-1133">Transmembrane helix</keyword>
<accession>A0AAV1CBL4</accession>
<name>A0AAV1CBL4_OLDCO</name>
<dbReference type="PANTHER" id="PTHR11206">
    <property type="entry name" value="MULTIDRUG RESISTANCE PROTEIN"/>
    <property type="match status" value="1"/>
</dbReference>
<evidence type="ECO:0000256" key="1">
    <source>
        <dbReference type="ARBA" id="ARBA00004141"/>
    </source>
</evidence>
<dbReference type="InterPro" id="IPR002528">
    <property type="entry name" value="MATE_fam"/>
</dbReference>
<dbReference type="GO" id="GO:0042910">
    <property type="term" value="F:xenobiotic transmembrane transporter activity"/>
    <property type="evidence" value="ECO:0007669"/>
    <property type="project" value="InterPro"/>
</dbReference>
<comment type="similarity">
    <text evidence="2 6">Belongs to the multi antimicrobial extrusion (MATE) (TC 2.A.66.1) family.</text>
</comment>
<evidence type="ECO:0000256" key="4">
    <source>
        <dbReference type="ARBA" id="ARBA00022989"/>
    </source>
</evidence>
<dbReference type="AlphaFoldDB" id="A0AAV1CBL4"/>
<keyword evidence="8" id="KW-1185">Reference proteome</keyword>
<dbReference type="GO" id="GO:0015297">
    <property type="term" value="F:antiporter activity"/>
    <property type="evidence" value="ECO:0007669"/>
    <property type="project" value="InterPro"/>
</dbReference>
<feature type="transmembrane region" description="Helical" evidence="6">
    <location>
        <begin position="441"/>
        <end position="466"/>
    </location>
</feature>
<dbReference type="CDD" id="cd13132">
    <property type="entry name" value="MATE_eukaryotic"/>
    <property type="match status" value="1"/>
</dbReference>
<organism evidence="7 8">
    <name type="scientific">Oldenlandia corymbosa var. corymbosa</name>
    <dbReference type="NCBI Taxonomy" id="529605"/>
    <lineage>
        <taxon>Eukaryota</taxon>
        <taxon>Viridiplantae</taxon>
        <taxon>Streptophyta</taxon>
        <taxon>Embryophyta</taxon>
        <taxon>Tracheophyta</taxon>
        <taxon>Spermatophyta</taxon>
        <taxon>Magnoliopsida</taxon>
        <taxon>eudicotyledons</taxon>
        <taxon>Gunneridae</taxon>
        <taxon>Pentapetalae</taxon>
        <taxon>asterids</taxon>
        <taxon>lamiids</taxon>
        <taxon>Gentianales</taxon>
        <taxon>Rubiaceae</taxon>
        <taxon>Rubioideae</taxon>
        <taxon>Spermacoceae</taxon>
        <taxon>Hedyotis-Oldenlandia complex</taxon>
        <taxon>Oldenlandia</taxon>
    </lineage>
</organism>
<dbReference type="GO" id="GO:1990961">
    <property type="term" value="P:xenobiotic detoxification by transmembrane export across the plasma membrane"/>
    <property type="evidence" value="ECO:0007669"/>
    <property type="project" value="InterPro"/>
</dbReference>
<evidence type="ECO:0000313" key="7">
    <source>
        <dbReference type="EMBL" id="CAI9093004.1"/>
    </source>
</evidence>
<comment type="subcellular location">
    <subcellularLocation>
        <location evidence="1">Membrane</location>
        <topology evidence="1">Multi-pass membrane protein</topology>
    </subcellularLocation>
</comment>
<feature type="transmembrane region" description="Helical" evidence="6">
    <location>
        <begin position="71"/>
        <end position="96"/>
    </location>
</feature>
<feature type="transmembrane region" description="Helical" evidence="6">
    <location>
        <begin position="370"/>
        <end position="392"/>
    </location>
</feature>
<evidence type="ECO:0000256" key="6">
    <source>
        <dbReference type="RuleBase" id="RU004914"/>
    </source>
</evidence>
<feature type="transmembrane region" description="Helical" evidence="6">
    <location>
        <begin position="472"/>
        <end position="496"/>
    </location>
</feature>
<dbReference type="GO" id="GO:0016020">
    <property type="term" value="C:membrane"/>
    <property type="evidence" value="ECO:0007669"/>
    <property type="project" value="UniProtKB-SubCell"/>
</dbReference>
<evidence type="ECO:0000256" key="5">
    <source>
        <dbReference type="ARBA" id="ARBA00023136"/>
    </source>
</evidence>
<keyword evidence="5 6" id="KW-0472">Membrane</keyword>
<gene>
    <name evidence="7" type="ORF">OLC1_LOCUS4529</name>
</gene>
<feature type="transmembrane region" description="Helical" evidence="6">
    <location>
        <begin position="291"/>
        <end position="316"/>
    </location>
</feature>
<feature type="transmembrane region" description="Helical" evidence="6">
    <location>
        <begin position="245"/>
        <end position="270"/>
    </location>
</feature>
<dbReference type="Proteomes" id="UP001161247">
    <property type="component" value="Chromosome 2"/>
</dbReference>
<sequence length="522" mass="57485">MEDAEQPLLSSFQNFKDHIHHHHHHQRHVGNSKDIPSTSSSSLIIGDEGEIGIILGIRDLYFEFFNEWKKLMYLAGPSIFTLLCQYAIGALTLAFAGHLGTTTLAAISVENSVVAGFGYGLLMGMGSALETLCGQAYGANQHNMLGIYMQRAWIVLNTVAIGMVFVFIFSTPILNFLGQDSNISREVGKFALWMIPQQFAYAMMIPLTKFLQAQSKVLEMALISVVALCLNAMLGWILMVKMRMGLAAAALMLNVSWWFITGAQFLYVMVGSCGRAWSGFSWKAFSNLSGFVKLSISSAVMLSLEIWYLMALTLVAGHLENAEVSLDALSICVNIIGWSGMVGLGFNVAISVRVSNELGCGHYKTAKFSVMVAGMTSYLCGLAFAIILFLYRKQFPALFTNSTEVQLLVEDLTPLLGVSVIFTCVQYALSGVVIGAGWQNFVGYINAGCYFLLGVPCGILMCYKFNMGVKGIWYGMVIGLCLQTCLIFWVVCITNWRKEAQVAEERLKQWGGEMDAQLDEEK</sequence>
<keyword evidence="3 6" id="KW-0812">Transmembrane</keyword>
<proteinExistence type="inferred from homology"/>
<dbReference type="NCBIfam" id="TIGR00797">
    <property type="entry name" value="matE"/>
    <property type="match status" value="1"/>
</dbReference>
<feature type="transmembrane region" description="Helical" evidence="6">
    <location>
        <begin position="152"/>
        <end position="170"/>
    </location>
</feature>
<feature type="transmembrane region" description="Helical" evidence="6">
    <location>
        <begin position="412"/>
        <end position="434"/>
    </location>
</feature>
<feature type="transmembrane region" description="Helical" evidence="6">
    <location>
        <begin position="190"/>
        <end position="208"/>
    </location>
</feature>
<dbReference type="Pfam" id="PF01554">
    <property type="entry name" value="MatE"/>
    <property type="match status" value="2"/>
</dbReference>
<protein>
    <recommendedName>
        <fullName evidence="6">Protein DETOXIFICATION</fullName>
    </recommendedName>
    <alternativeName>
        <fullName evidence="6">Multidrug and toxic compound extrusion protein</fullName>
    </alternativeName>
</protein>